<keyword evidence="1" id="KW-0479">Metal-binding</keyword>
<reference evidence="7 8" key="1">
    <citation type="submission" date="2016-07" db="EMBL/GenBank/DDBJ databases">
        <title>Pervasive Adenine N6-methylation of Active Genes in Fungi.</title>
        <authorList>
            <consortium name="DOE Joint Genome Institute"/>
            <person name="Mondo S.J."/>
            <person name="Dannebaum R.O."/>
            <person name="Kuo R.C."/>
            <person name="Labutti K."/>
            <person name="Haridas S."/>
            <person name="Kuo A."/>
            <person name="Salamov A."/>
            <person name="Ahrendt S.R."/>
            <person name="Lipzen A."/>
            <person name="Sullivan W."/>
            <person name="Andreopoulos W.B."/>
            <person name="Clum A."/>
            <person name="Lindquist E."/>
            <person name="Daum C."/>
            <person name="Ramamoorthy G.K."/>
            <person name="Gryganskyi A."/>
            <person name="Culley D."/>
            <person name="Magnuson J.K."/>
            <person name="James T.Y."/>
            <person name="O'Malley M.A."/>
            <person name="Stajich J.E."/>
            <person name="Spatafora J.W."/>
            <person name="Visel A."/>
            <person name="Grigoriev I.V."/>
        </authorList>
    </citation>
    <scope>NUCLEOTIDE SEQUENCE [LARGE SCALE GENOMIC DNA]</scope>
    <source>
        <strain evidence="7 8">68-887.2</strain>
    </source>
</reference>
<dbReference type="GO" id="GO:0006351">
    <property type="term" value="P:DNA-templated transcription"/>
    <property type="evidence" value="ECO:0007669"/>
    <property type="project" value="InterPro"/>
</dbReference>
<comment type="caution">
    <text evidence="7">The sequence shown here is derived from an EMBL/GenBank/DDBJ whole genome shotgun (WGS) entry which is preliminary data.</text>
</comment>
<dbReference type="OrthoDB" id="39175at2759"/>
<evidence type="ECO:0000259" key="6">
    <source>
        <dbReference type="PROSITE" id="PS50048"/>
    </source>
</evidence>
<dbReference type="InterPro" id="IPR036864">
    <property type="entry name" value="Zn2-C6_fun-type_DNA-bd_sf"/>
</dbReference>
<keyword evidence="5" id="KW-0732">Signal</keyword>
<proteinExistence type="predicted"/>
<dbReference type="Proteomes" id="UP000193986">
    <property type="component" value="Unassembled WGS sequence"/>
</dbReference>
<dbReference type="Gene3D" id="4.10.240.10">
    <property type="entry name" value="Zn(2)-C6 fungal-type DNA-binding domain"/>
    <property type="match status" value="1"/>
</dbReference>
<keyword evidence="8" id="KW-1185">Reference proteome</keyword>
<dbReference type="GO" id="GO:0000981">
    <property type="term" value="F:DNA-binding transcription factor activity, RNA polymerase II-specific"/>
    <property type="evidence" value="ECO:0007669"/>
    <property type="project" value="InterPro"/>
</dbReference>
<dbReference type="PROSITE" id="PS50048">
    <property type="entry name" value="ZN2_CY6_FUNGAL_2"/>
    <property type="match status" value="1"/>
</dbReference>
<organism evidence="7 8">
    <name type="scientific">Naematelia encephala</name>
    <dbReference type="NCBI Taxonomy" id="71784"/>
    <lineage>
        <taxon>Eukaryota</taxon>
        <taxon>Fungi</taxon>
        <taxon>Dikarya</taxon>
        <taxon>Basidiomycota</taxon>
        <taxon>Agaricomycotina</taxon>
        <taxon>Tremellomycetes</taxon>
        <taxon>Tremellales</taxon>
        <taxon>Naemateliaceae</taxon>
        <taxon>Naematelia</taxon>
    </lineage>
</organism>
<name>A0A1Y2BFX4_9TREE</name>
<protein>
    <recommendedName>
        <fullName evidence="6">Zn(2)-C6 fungal-type domain-containing protein</fullName>
    </recommendedName>
</protein>
<dbReference type="CDD" id="cd12148">
    <property type="entry name" value="fungal_TF_MHR"/>
    <property type="match status" value="1"/>
</dbReference>
<dbReference type="STRING" id="71784.A0A1Y2BFX4"/>
<keyword evidence="4" id="KW-0812">Transmembrane</keyword>
<feature type="region of interest" description="Disordered" evidence="3">
    <location>
        <begin position="91"/>
        <end position="162"/>
    </location>
</feature>
<dbReference type="AlphaFoldDB" id="A0A1Y2BFX4"/>
<keyword evidence="4" id="KW-1133">Transmembrane helix</keyword>
<dbReference type="EMBL" id="MCFC01000006">
    <property type="protein sequence ID" value="ORY33387.1"/>
    <property type="molecule type" value="Genomic_DNA"/>
</dbReference>
<dbReference type="GO" id="GO:0008270">
    <property type="term" value="F:zinc ion binding"/>
    <property type="evidence" value="ECO:0007669"/>
    <property type="project" value="InterPro"/>
</dbReference>
<feature type="signal peptide" evidence="5">
    <location>
        <begin position="1"/>
        <end position="28"/>
    </location>
</feature>
<dbReference type="InterPro" id="IPR052780">
    <property type="entry name" value="AAA_Catabolism_Regulators"/>
</dbReference>
<dbReference type="CDD" id="cd00067">
    <property type="entry name" value="GAL4"/>
    <property type="match status" value="1"/>
</dbReference>
<dbReference type="SMART" id="SM00906">
    <property type="entry name" value="Fungal_trans"/>
    <property type="match status" value="1"/>
</dbReference>
<dbReference type="GO" id="GO:0003677">
    <property type="term" value="F:DNA binding"/>
    <property type="evidence" value="ECO:0007669"/>
    <property type="project" value="InterPro"/>
</dbReference>
<feature type="transmembrane region" description="Helical" evidence="4">
    <location>
        <begin position="478"/>
        <end position="498"/>
    </location>
</feature>
<gene>
    <name evidence="7" type="ORF">BCR39DRAFT_296867</name>
</gene>
<keyword evidence="4" id="KW-0472">Membrane</keyword>
<evidence type="ECO:0000256" key="1">
    <source>
        <dbReference type="ARBA" id="ARBA00022723"/>
    </source>
</evidence>
<feature type="domain" description="Zn(2)-C6 fungal-type" evidence="6">
    <location>
        <begin position="53"/>
        <end position="89"/>
    </location>
</feature>
<dbReference type="Pfam" id="PF04082">
    <property type="entry name" value="Fungal_trans"/>
    <property type="match status" value="1"/>
</dbReference>
<dbReference type="SMART" id="SM00066">
    <property type="entry name" value="GAL4"/>
    <property type="match status" value="1"/>
</dbReference>
<evidence type="ECO:0000313" key="7">
    <source>
        <dbReference type="EMBL" id="ORY33387.1"/>
    </source>
</evidence>
<evidence type="ECO:0000256" key="2">
    <source>
        <dbReference type="ARBA" id="ARBA00023242"/>
    </source>
</evidence>
<evidence type="ECO:0000313" key="8">
    <source>
        <dbReference type="Proteomes" id="UP000193986"/>
    </source>
</evidence>
<dbReference type="PANTHER" id="PTHR31644:SF1">
    <property type="entry name" value="ZN(II)2CYS6 TRANSCRIPTION FACTOR (EUROFUNG)"/>
    <property type="match status" value="1"/>
</dbReference>
<dbReference type="PROSITE" id="PS00463">
    <property type="entry name" value="ZN2_CY6_FUNGAL_1"/>
    <property type="match status" value="1"/>
</dbReference>
<dbReference type="GO" id="GO:0005634">
    <property type="term" value="C:nucleus"/>
    <property type="evidence" value="ECO:0007669"/>
    <property type="project" value="TreeGrafter"/>
</dbReference>
<dbReference type="InParanoid" id="A0A1Y2BFX4"/>
<dbReference type="InterPro" id="IPR007219">
    <property type="entry name" value="XnlR_reg_dom"/>
</dbReference>
<evidence type="ECO:0000256" key="5">
    <source>
        <dbReference type="SAM" id="SignalP"/>
    </source>
</evidence>
<evidence type="ECO:0000256" key="4">
    <source>
        <dbReference type="SAM" id="Phobius"/>
    </source>
</evidence>
<feature type="chain" id="PRO_5013050585" description="Zn(2)-C6 fungal-type domain-containing protein" evidence="5">
    <location>
        <begin position="29"/>
        <end position="645"/>
    </location>
</feature>
<dbReference type="InterPro" id="IPR001138">
    <property type="entry name" value="Zn2Cys6_DnaBD"/>
</dbReference>
<feature type="compositionally biased region" description="Polar residues" evidence="3">
    <location>
        <begin position="112"/>
        <end position="133"/>
    </location>
</feature>
<sequence>MVPSTRCGISPILVRQLLLLSCYIPFHAVASMSSPPSPLSSGKHEKVKRGYRACLHCRSRKAKCDLGNLDAPSSPPCSRCRRESRECIFAPSRRGGNNAKRPKPELFEAPSGSLQDLLSPNPYGPSSSSTNHSVNEKAPEYRARSISPKRRRIHLNPPLHAADPSSIVVADMQNESDALHILAMASAGRNPPSLSSSKKVPRTREQLSVFAQNERYLLAAIIIIASRHHPQPGMREVHDKSWAVMRGWLSDIQCLGAPPTIDLVESLLLLAEYLPRDPYRQPTKRNEPDEIHAIGFGEEVHGAENRQAWMLIGMAIRSAYGLGLDKLALKLFSEAERTLELERARLAWTYCYLFDRHVSLRLGKAFWSRGAIVCFQGFSSSGQTGPAASSHNFPFLRESQPGEAHPQEDLASLVQAYIELTQLMSNAHDTLYPNAARTRALVMHGEYFKYIDELARSLDAFKDLWRQKKWTVFPLTDAVWAMFYYTQLYICAFSFALYSGAMLRADHAKTLQLIDRLCACLASSSADDDHPAVRYGRQLEALRKKLSNIDSTKSPTGGHAVPLPPMDAELSPWTFPVPSGNQPAVAFSYETPSTVPQPDANNLGFAALDDWFGPNEDADVFGSLDLQDFWMQVGPGEAQGGFPFR</sequence>
<dbReference type="PANTHER" id="PTHR31644">
    <property type="entry name" value="TRANSCRIPTIONAL ACTIVATOR ARO80-RELATED"/>
    <property type="match status" value="1"/>
</dbReference>
<dbReference type="SUPFAM" id="SSF57701">
    <property type="entry name" value="Zn2/Cys6 DNA-binding domain"/>
    <property type="match status" value="1"/>
</dbReference>
<dbReference type="Pfam" id="PF00172">
    <property type="entry name" value="Zn_clus"/>
    <property type="match status" value="1"/>
</dbReference>
<feature type="compositionally biased region" description="Basic and acidic residues" evidence="3">
    <location>
        <begin position="134"/>
        <end position="143"/>
    </location>
</feature>
<evidence type="ECO:0000256" key="3">
    <source>
        <dbReference type="SAM" id="MobiDB-lite"/>
    </source>
</evidence>
<keyword evidence="2" id="KW-0539">Nucleus</keyword>
<accession>A0A1Y2BFX4</accession>